<dbReference type="EMBL" id="BSXS01010929">
    <property type="protein sequence ID" value="GME99292.1"/>
    <property type="molecule type" value="Genomic_DNA"/>
</dbReference>
<accession>A0ACB5U1Q3</accession>
<evidence type="ECO:0000313" key="1">
    <source>
        <dbReference type="EMBL" id="GME99292.1"/>
    </source>
</evidence>
<evidence type="ECO:0000313" key="2">
    <source>
        <dbReference type="Proteomes" id="UP001165064"/>
    </source>
</evidence>
<gene>
    <name evidence="1" type="ORF">Amon02_001067700</name>
</gene>
<name>A0ACB5U1Q3_AMBMO</name>
<protein>
    <submittedName>
        <fullName evidence="1">Unnamed protein product</fullName>
    </submittedName>
</protein>
<keyword evidence="2" id="KW-1185">Reference proteome</keyword>
<dbReference type="Proteomes" id="UP001165064">
    <property type="component" value="Unassembled WGS sequence"/>
</dbReference>
<reference evidence="1" key="1">
    <citation type="submission" date="2023-04" db="EMBL/GenBank/DDBJ databases">
        <title>Ambrosiozyma monospora NBRC 10751.</title>
        <authorList>
            <person name="Ichikawa N."/>
            <person name="Sato H."/>
            <person name="Tonouchi N."/>
        </authorList>
    </citation>
    <scope>NUCLEOTIDE SEQUENCE</scope>
    <source>
        <strain evidence="1">NBRC 10751</strain>
    </source>
</reference>
<organism evidence="1 2">
    <name type="scientific">Ambrosiozyma monospora</name>
    <name type="common">Yeast</name>
    <name type="synonym">Endomycopsis monosporus</name>
    <dbReference type="NCBI Taxonomy" id="43982"/>
    <lineage>
        <taxon>Eukaryota</taxon>
        <taxon>Fungi</taxon>
        <taxon>Dikarya</taxon>
        <taxon>Ascomycota</taxon>
        <taxon>Saccharomycotina</taxon>
        <taxon>Pichiomycetes</taxon>
        <taxon>Pichiales</taxon>
        <taxon>Pichiaceae</taxon>
        <taxon>Ambrosiozyma</taxon>
    </lineage>
</organism>
<proteinExistence type="predicted"/>
<comment type="caution">
    <text evidence="1">The sequence shown here is derived from an EMBL/GenBank/DDBJ whole genome shotgun (WGS) entry which is preliminary data.</text>
</comment>
<sequence length="236" mass="26117">MPASPCSSPEHAHVGTDTHVSGSRKKKRVGKACDSCRLKKTKCSGKHPCEKCQADNKICIYTERKKSRDKVFSYEYVELIEKRLNMVNKSLMQLCKMVKLEQTDQLSTFAKNLQYNAYDETTPISINQAITLLLDKQDLAELSGQDDLSALPDVDDHKSASLKDSPPTDSSSIHNQQSSSSRQSHSSSSAPSSTAPNPSPASTSTSMRRKKSTRRRKERTALSTNYSVTTTQIVTV</sequence>